<accession>A0A6A4JRG0</accession>
<name>A0A6A4JRG0_APOLU</name>
<dbReference type="AlphaFoldDB" id="A0A6A4JRG0"/>
<evidence type="ECO:0000313" key="2">
    <source>
        <dbReference type="Proteomes" id="UP000466442"/>
    </source>
</evidence>
<keyword evidence="2" id="KW-1185">Reference proteome</keyword>
<comment type="caution">
    <text evidence="1">The sequence shown here is derived from an EMBL/GenBank/DDBJ whole genome shotgun (WGS) entry which is preliminary data.</text>
</comment>
<organism evidence="1 2">
    <name type="scientific">Apolygus lucorum</name>
    <name type="common">Small green plant bug</name>
    <name type="synonym">Lygocoris lucorum</name>
    <dbReference type="NCBI Taxonomy" id="248454"/>
    <lineage>
        <taxon>Eukaryota</taxon>
        <taxon>Metazoa</taxon>
        <taxon>Ecdysozoa</taxon>
        <taxon>Arthropoda</taxon>
        <taxon>Hexapoda</taxon>
        <taxon>Insecta</taxon>
        <taxon>Pterygota</taxon>
        <taxon>Neoptera</taxon>
        <taxon>Paraneoptera</taxon>
        <taxon>Hemiptera</taxon>
        <taxon>Heteroptera</taxon>
        <taxon>Panheteroptera</taxon>
        <taxon>Cimicomorpha</taxon>
        <taxon>Miridae</taxon>
        <taxon>Mirini</taxon>
        <taxon>Apolygus</taxon>
    </lineage>
</organism>
<dbReference type="Proteomes" id="UP000466442">
    <property type="component" value="Unassembled WGS sequence"/>
</dbReference>
<dbReference type="EMBL" id="WIXP02000011">
    <property type="protein sequence ID" value="KAF6202499.1"/>
    <property type="molecule type" value="Genomic_DNA"/>
</dbReference>
<reference evidence="1" key="1">
    <citation type="journal article" date="2021" name="Mol. Ecol. Resour.">
        <title>Apolygus lucorum genome provides insights into omnivorousness and mesophyll feeding.</title>
        <authorList>
            <person name="Liu Y."/>
            <person name="Liu H."/>
            <person name="Wang H."/>
            <person name="Huang T."/>
            <person name="Liu B."/>
            <person name="Yang B."/>
            <person name="Yin L."/>
            <person name="Li B."/>
            <person name="Zhang Y."/>
            <person name="Zhang S."/>
            <person name="Jiang F."/>
            <person name="Zhang X."/>
            <person name="Ren Y."/>
            <person name="Wang B."/>
            <person name="Wang S."/>
            <person name="Lu Y."/>
            <person name="Wu K."/>
            <person name="Fan W."/>
            <person name="Wang G."/>
        </authorList>
    </citation>
    <scope>NUCLEOTIDE SEQUENCE</scope>
    <source>
        <strain evidence="1">12Hb</strain>
    </source>
</reference>
<gene>
    <name evidence="1" type="ORF">GE061_002895</name>
</gene>
<proteinExistence type="predicted"/>
<evidence type="ECO:0000313" key="1">
    <source>
        <dbReference type="EMBL" id="KAF6202499.1"/>
    </source>
</evidence>
<sequence length="145" mass="16984">MIAGMSSRKLNLPRRTDSMHRENSLSQIVQLVHNKFTNYMKKDLDQWEAIEVNREKQELENVKRLLLNHEENCRRIYILTLVMSAVFLFFYSHSSLGILLGLLSCFLVGVLILQIATLRMRQRKALYYIDLVNNLIANKFQIGGR</sequence>
<protein>
    <submittedName>
        <fullName evidence="1">Uncharacterized protein</fullName>
    </submittedName>
</protein>